<proteinExistence type="predicted"/>
<dbReference type="AlphaFoldDB" id="A0A7V4CIJ3"/>
<comment type="caution">
    <text evidence="1">The sequence shown here is derived from an EMBL/GenBank/DDBJ whole genome shotgun (WGS) entry which is preliminary data.</text>
</comment>
<dbReference type="EMBL" id="DTBX01000151">
    <property type="protein sequence ID" value="HGQ55674.1"/>
    <property type="molecule type" value="Genomic_DNA"/>
</dbReference>
<protein>
    <submittedName>
        <fullName evidence="1">Uncharacterized protein</fullName>
    </submittedName>
</protein>
<accession>A0A7V4CIJ3</accession>
<sequence length="126" mass="15118">MKTKLEKKTKIEKRKKLKEREIRDERAYSFVEKLDTECYNSVSTWHNPKFGGKHSVDKVLVYVVKLQDRFLVAVRCFYCRDLMASCEIIGDNLSGVDWERVIDKVRECWRFFKVKDKLAFFKQNLV</sequence>
<organism evidence="1">
    <name type="scientific">candidate division WOR-3 bacterium</name>
    <dbReference type="NCBI Taxonomy" id="2052148"/>
    <lineage>
        <taxon>Bacteria</taxon>
        <taxon>Bacteria division WOR-3</taxon>
    </lineage>
</organism>
<reference evidence="1" key="1">
    <citation type="journal article" date="2020" name="mSystems">
        <title>Genome- and Community-Level Interaction Insights into Carbon Utilization and Element Cycling Functions of Hydrothermarchaeota in Hydrothermal Sediment.</title>
        <authorList>
            <person name="Zhou Z."/>
            <person name="Liu Y."/>
            <person name="Xu W."/>
            <person name="Pan J."/>
            <person name="Luo Z.H."/>
            <person name="Li M."/>
        </authorList>
    </citation>
    <scope>NUCLEOTIDE SEQUENCE [LARGE SCALE GENOMIC DNA]</scope>
    <source>
        <strain evidence="1">SpSt-655</strain>
    </source>
</reference>
<gene>
    <name evidence="1" type="ORF">ENU28_04340</name>
</gene>
<name>A0A7V4CIJ3_UNCW3</name>
<evidence type="ECO:0000313" key="1">
    <source>
        <dbReference type="EMBL" id="HGQ55674.1"/>
    </source>
</evidence>